<dbReference type="EMBL" id="JBHSKM010000035">
    <property type="protein sequence ID" value="MFC5219039.1"/>
    <property type="molecule type" value="Genomic_DNA"/>
</dbReference>
<accession>A0ABW0CSY8</accession>
<dbReference type="Gene3D" id="3.30.565.10">
    <property type="entry name" value="Histidine kinase-like ATPase, C-terminal domain"/>
    <property type="match status" value="1"/>
</dbReference>
<dbReference type="Proteomes" id="UP001596263">
    <property type="component" value="Unassembled WGS sequence"/>
</dbReference>
<gene>
    <name evidence="4" type="ORF">ACFPQ9_34890</name>
</gene>
<dbReference type="InterPro" id="IPR003594">
    <property type="entry name" value="HATPase_dom"/>
</dbReference>
<feature type="domain" description="Histidine kinase/HSP90-like ATPase" evidence="3">
    <location>
        <begin position="17"/>
        <end position="125"/>
    </location>
</feature>
<keyword evidence="4" id="KW-0067">ATP-binding</keyword>
<evidence type="ECO:0000313" key="5">
    <source>
        <dbReference type="Proteomes" id="UP001596263"/>
    </source>
</evidence>
<keyword evidence="4" id="KW-0547">Nucleotide-binding</keyword>
<comment type="caution">
    <text evidence="4">The sequence shown here is derived from an EMBL/GenBank/DDBJ whole genome shotgun (WGS) entry which is preliminary data.</text>
</comment>
<dbReference type="InterPro" id="IPR036890">
    <property type="entry name" value="HATPase_C_sf"/>
</dbReference>
<keyword evidence="1" id="KW-0723">Serine/threonine-protein kinase</keyword>
<dbReference type="SUPFAM" id="SSF55874">
    <property type="entry name" value="ATPase domain of HSP90 chaperone/DNA topoisomerase II/histidine kinase"/>
    <property type="match status" value="1"/>
</dbReference>
<dbReference type="GO" id="GO:0005524">
    <property type="term" value="F:ATP binding"/>
    <property type="evidence" value="ECO:0007669"/>
    <property type="project" value="UniProtKB-KW"/>
</dbReference>
<evidence type="ECO:0000259" key="3">
    <source>
        <dbReference type="Pfam" id="PF13581"/>
    </source>
</evidence>
<dbReference type="RefSeq" id="WP_380862422.1">
    <property type="nucleotide sequence ID" value="NZ_JBHSKM010000035.1"/>
</dbReference>
<evidence type="ECO:0000313" key="4">
    <source>
        <dbReference type="EMBL" id="MFC5219039.1"/>
    </source>
</evidence>
<keyword evidence="5" id="KW-1185">Reference proteome</keyword>
<feature type="region of interest" description="Disordered" evidence="2">
    <location>
        <begin position="135"/>
        <end position="154"/>
    </location>
</feature>
<dbReference type="PANTHER" id="PTHR35526">
    <property type="entry name" value="ANTI-SIGMA-F FACTOR RSBW-RELATED"/>
    <property type="match status" value="1"/>
</dbReference>
<sequence>MNGYIQYRLRLTAGDHSARHIRAIVRSLLGEWEMRELTDAVELGVTELVANVVRHVPDRRCEVLVLRQRDGVRIEVTDGCPQLPAPAKGLGLHAENGRGLVLLDAVADKWGVDTAGRRNGKTVWFECGTTRSGLTGVPSHSGGRQLDAEVAEDR</sequence>
<reference evidence="5" key="1">
    <citation type="journal article" date="2019" name="Int. J. Syst. Evol. Microbiol.">
        <title>The Global Catalogue of Microorganisms (GCM) 10K type strain sequencing project: providing services to taxonomists for standard genome sequencing and annotation.</title>
        <authorList>
            <consortium name="The Broad Institute Genomics Platform"/>
            <consortium name="The Broad Institute Genome Sequencing Center for Infectious Disease"/>
            <person name="Wu L."/>
            <person name="Ma J."/>
        </authorList>
    </citation>
    <scope>NUCLEOTIDE SEQUENCE [LARGE SCALE GENOMIC DNA]</scope>
    <source>
        <strain evidence="5">KCTC 42586</strain>
    </source>
</reference>
<keyword evidence="1" id="KW-0418">Kinase</keyword>
<evidence type="ECO:0000256" key="1">
    <source>
        <dbReference type="ARBA" id="ARBA00022527"/>
    </source>
</evidence>
<keyword evidence="1" id="KW-0808">Transferase</keyword>
<protein>
    <submittedName>
        <fullName evidence="4">ATP-binding protein</fullName>
    </submittedName>
</protein>
<proteinExistence type="predicted"/>
<dbReference type="PANTHER" id="PTHR35526:SF3">
    <property type="entry name" value="ANTI-SIGMA-F FACTOR RSBW"/>
    <property type="match status" value="1"/>
</dbReference>
<name>A0ABW0CSY8_STRCD</name>
<organism evidence="4 5">
    <name type="scientific">Streptomyces coerulescens</name>
    <dbReference type="NCBI Taxonomy" id="29304"/>
    <lineage>
        <taxon>Bacteria</taxon>
        <taxon>Bacillati</taxon>
        <taxon>Actinomycetota</taxon>
        <taxon>Actinomycetes</taxon>
        <taxon>Kitasatosporales</taxon>
        <taxon>Streptomycetaceae</taxon>
        <taxon>Streptomyces</taxon>
    </lineage>
</organism>
<dbReference type="InterPro" id="IPR050267">
    <property type="entry name" value="Anti-sigma-factor_SerPK"/>
</dbReference>
<dbReference type="CDD" id="cd16936">
    <property type="entry name" value="HATPase_RsbW-like"/>
    <property type="match status" value="1"/>
</dbReference>
<dbReference type="Pfam" id="PF13581">
    <property type="entry name" value="HATPase_c_2"/>
    <property type="match status" value="1"/>
</dbReference>
<evidence type="ECO:0000256" key="2">
    <source>
        <dbReference type="SAM" id="MobiDB-lite"/>
    </source>
</evidence>